<accession>X0YM31</accession>
<name>X0YM31_9ZZZZ</name>
<evidence type="ECO:0000313" key="1">
    <source>
        <dbReference type="EMBL" id="GAG49553.1"/>
    </source>
</evidence>
<evidence type="ECO:0008006" key="2">
    <source>
        <dbReference type="Google" id="ProtNLM"/>
    </source>
</evidence>
<reference evidence="1" key="1">
    <citation type="journal article" date="2014" name="Front. Microbiol.">
        <title>High frequency of phylogenetically diverse reductive dehalogenase-homologous genes in deep subseafloor sedimentary metagenomes.</title>
        <authorList>
            <person name="Kawai M."/>
            <person name="Futagami T."/>
            <person name="Toyoda A."/>
            <person name="Takaki Y."/>
            <person name="Nishi S."/>
            <person name="Hori S."/>
            <person name="Arai W."/>
            <person name="Tsubouchi T."/>
            <person name="Morono Y."/>
            <person name="Uchiyama I."/>
            <person name="Ito T."/>
            <person name="Fujiyama A."/>
            <person name="Inagaki F."/>
            <person name="Takami H."/>
        </authorList>
    </citation>
    <scope>NUCLEOTIDE SEQUENCE</scope>
    <source>
        <strain evidence="1">Expedition CK06-06</strain>
    </source>
</reference>
<dbReference type="EMBL" id="BARS01050563">
    <property type="protein sequence ID" value="GAG49553.1"/>
    <property type="molecule type" value="Genomic_DNA"/>
</dbReference>
<protein>
    <recommendedName>
        <fullName evidence="2">Transposase</fullName>
    </recommendedName>
</protein>
<organism evidence="1">
    <name type="scientific">marine sediment metagenome</name>
    <dbReference type="NCBI Taxonomy" id="412755"/>
    <lineage>
        <taxon>unclassified sequences</taxon>
        <taxon>metagenomes</taxon>
        <taxon>ecological metagenomes</taxon>
    </lineage>
</organism>
<proteinExistence type="predicted"/>
<sequence length="61" mass="6895">MSYIEHHNKYIGRRITRGLFKSQKGTIINADVNGVHNILKKALLNAVEADRIEDAGLHPTR</sequence>
<comment type="caution">
    <text evidence="1">The sequence shown here is derived from an EMBL/GenBank/DDBJ whole genome shotgun (WGS) entry which is preliminary data.</text>
</comment>
<dbReference type="AlphaFoldDB" id="X0YM31"/>
<gene>
    <name evidence="1" type="ORF">S01H1_75462</name>
</gene>